<gene>
    <name evidence="1" type="ORF">CA85_40620</name>
</gene>
<proteinExistence type="predicted"/>
<accession>A0A5C5X1P7</accession>
<evidence type="ECO:0000313" key="2">
    <source>
        <dbReference type="Proteomes" id="UP000318053"/>
    </source>
</evidence>
<name>A0A5C5X1P7_9BACT</name>
<organism evidence="1 2">
    <name type="scientific">Allorhodopirellula solitaria</name>
    <dbReference type="NCBI Taxonomy" id="2527987"/>
    <lineage>
        <taxon>Bacteria</taxon>
        <taxon>Pseudomonadati</taxon>
        <taxon>Planctomycetota</taxon>
        <taxon>Planctomycetia</taxon>
        <taxon>Pirellulales</taxon>
        <taxon>Pirellulaceae</taxon>
        <taxon>Allorhodopirellula</taxon>
    </lineage>
</organism>
<sequence length="130" mass="14457">MLLAINRMLTERERQSHHATSTAFATAWFCNSLGVVLFETRNHSRLDPTVLDLLLALARISVLLNQKQPGSAPRLIRPYVESICESISQLAGRVTGGASRSPYPSLDFNLSSSFRVHDQLLEHALNIDSQ</sequence>
<comment type="caution">
    <text evidence="1">The sequence shown here is derived from an EMBL/GenBank/DDBJ whole genome shotgun (WGS) entry which is preliminary data.</text>
</comment>
<dbReference type="AlphaFoldDB" id="A0A5C5X1P7"/>
<protein>
    <submittedName>
        <fullName evidence="1">Uncharacterized protein</fullName>
    </submittedName>
</protein>
<evidence type="ECO:0000313" key="1">
    <source>
        <dbReference type="EMBL" id="TWT56529.1"/>
    </source>
</evidence>
<dbReference type="Proteomes" id="UP000318053">
    <property type="component" value="Unassembled WGS sequence"/>
</dbReference>
<dbReference type="EMBL" id="SJPK01000012">
    <property type="protein sequence ID" value="TWT56529.1"/>
    <property type="molecule type" value="Genomic_DNA"/>
</dbReference>
<reference evidence="1 2" key="1">
    <citation type="submission" date="2019-02" db="EMBL/GenBank/DDBJ databases">
        <title>Deep-cultivation of Planctomycetes and their phenomic and genomic characterization uncovers novel biology.</title>
        <authorList>
            <person name="Wiegand S."/>
            <person name="Jogler M."/>
            <person name="Boedeker C."/>
            <person name="Pinto D."/>
            <person name="Vollmers J."/>
            <person name="Rivas-Marin E."/>
            <person name="Kohn T."/>
            <person name="Peeters S.H."/>
            <person name="Heuer A."/>
            <person name="Rast P."/>
            <person name="Oberbeckmann S."/>
            <person name="Bunk B."/>
            <person name="Jeske O."/>
            <person name="Meyerdierks A."/>
            <person name="Storesund J.E."/>
            <person name="Kallscheuer N."/>
            <person name="Luecker S."/>
            <person name="Lage O.M."/>
            <person name="Pohl T."/>
            <person name="Merkel B.J."/>
            <person name="Hornburger P."/>
            <person name="Mueller R.-W."/>
            <person name="Bruemmer F."/>
            <person name="Labrenz M."/>
            <person name="Spormann A.M."/>
            <person name="Op Den Camp H."/>
            <person name="Overmann J."/>
            <person name="Amann R."/>
            <person name="Jetten M.S.M."/>
            <person name="Mascher T."/>
            <person name="Medema M.H."/>
            <person name="Devos D.P."/>
            <person name="Kaster A.-K."/>
            <person name="Ovreas L."/>
            <person name="Rohde M."/>
            <person name="Galperin M.Y."/>
            <person name="Jogler C."/>
        </authorList>
    </citation>
    <scope>NUCLEOTIDE SEQUENCE [LARGE SCALE GENOMIC DNA]</scope>
    <source>
        <strain evidence="1 2">CA85</strain>
    </source>
</reference>
<keyword evidence="2" id="KW-1185">Reference proteome</keyword>